<evidence type="ECO:0000256" key="3">
    <source>
        <dbReference type="SAM" id="MobiDB-lite"/>
    </source>
</evidence>
<dbReference type="InterPro" id="IPR037353">
    <property type="entry name" value="ASH2"/>
</dbReference>
<evidence type="ECO:0000256" key="1">
    <source>
        <dbReference type="ARBA" id="ARBA00004123"/>
    </source>
</evidence>
<dbReference type="CDD" id="cd12872">
    <property type="entry name" value="SPRY_Ash2"/>
    <property type="match status" value="1"/>
</dbReference>
<dbReference type="Proteomes" id="UP001530315">
    <property type="component" value="Unassembled WGS sequence"/>
</dbReference>
<evidence type="ECO:0000313" key="5">
    <source>
        <dbReference type="EMBL" id="KAL3789653.1"/>
    </source>
</evidence>
<dbReference type="Gene3D" id="2.60.120.920">
    <property type="match status" value="1"/>
</dbReference>
<protein>
    <recommendedName>
        <fullName evidence="4">SPRY domain-containing protein</fullName>
    </recommendedName>
</protein>
<accession>A0ABD3PND2</accession>
<keyword evidence="6" id="KW-1185">Reference proteome</keyword>
<feature type="domain" description="SPRY" evidence="4">
    <location>
        <begin position="182"/>
        <end position="395"/>
    </location>
</feature>
<dbReference type="InterPro" id="IPR003877">
    <property type="entry name" value="SPRY_dom"/>
</dbReference>
<feature type="compositionally biased region" description="Basic and acidic residues" evidence="3">
    <location>
        <begin position="326"/>
        <end position="339"/>
    </location>
</feature>
<reference evidence="5 6" key="1">
    <citation type="submission" date="2024-10" db="EMBL/GenBank/DDBJ databases">
        <title>Updated reference genomes for cyclostephanoid diatoms.</title>
        <authorList>
            <person name="Roberts W.R."/>
            <person name="Alverson A.J."/>
        </authorList>
    </citation>
    <scope>NUCLEOTIDE SEQUENCE [LARGE SCALE GENOMIC DNA]</scope>
    <source>
        <strain evidence="5 6">AJA276-08</strain>
    </source>
</reference>
<organism evidence="5 6">
    <name type="scientific">Stephanodiscus triporus</name>
    <dbReference type="NCBI Taxonomy" id="2934178"/>
    <lineage>
        <taxon>Eukaryota</taxon>
        <taxon>Sar</taxon>
        <taxon>Stramenopiles</taxon>
        <taxon>Ochrophyta</taxon>
        <taxon>Bacillariophyta</taxon>
        <taxon>Coscinodiscophyceae</taxon>
        <taxon>Thalassiosirophycidae</taxon>
        <taxon>Stephanodiscales</taxon>
        <taxon>Stephanodiscaceae</taxon>
        <taxon>Stephanodiscus</taxon>
    </lineage>
</organism>
<comment type="caution">
    <text evidence="5">The sequence shown here is derived from an EMBL/GenBank/DDBJ whole genome shotgun (WGS) entry which is preliminary data.</text>
</comment>
<sequence>MGEAATAQHLPRNYKATQASLAAAIEAANAHRDLVPGLAELIGDDSIVGMMPPIPAAGGGGSGSSSIVVDAGAVDAVGGGEGGGGGGVGDDAANALDSDAVVGGHPSLPSLEAVSTAASRLINDNPPFVTMSARDSAPQLRLEDPTIIEDGSSKEKTFQRKLVVGGGMKGYRMSRATHCVSSGCYYYEALILGSDESGNGLSAGRGLKRPLQEVDKLGGQNDADLSVENAKKRQSGISMNGHLRIGWSTRLADLQAPVGYNENSYAIRDIMGSRIHKSHREDKWGGVGFGPNDVLGLAICLVDNKTKTTHGTAALTDSASDIGAAETKDAKSQDSKSSDKGNSSSTLSNHIRFFKNGQPMGNDGIGFNNINPGTYYPAISCYGEGRAYLNFGPNFVYPPKGLPSEMDLLPISDLCTPPPIAVEAVERVISSGSKDGKNTFFSKRSDDNILLAFKELVRVEAMARHRAYSEHMDLHKLEISAIRKKHGLPTLDEQQHSHPT</sequence>
<dbReference type="SUPFAM" id="SSF49899">
    <property type="entry name" value="Concanavalin A-like lectins/glucanases"/>
    <property type="match status" value="1"/>
</dbReference>
<evidence type="ECO:0000259" key="4">
    <source>
        <dbReference type="SMART" id="SM00449"/>
    </source>
</evidence>
<evidence type="ECO:0000313" key="6">
    <source>
        <dbReference type="Proteomes" id="UP001530315"/>
    </source>
</evidence>
<feature type="region of interest" description="Disordered" evidence="3">
    <location>
        <begin position="323"/>
        <end position="348"/>
    </location>
</feature>
<dbReference type="SMART" id="SM00449">
    <property type="entry name" value="SPRY"/>
    <property type="match status" value="1"/>
</dbReference>
<dbReference type="PANTHER" id="PTHR10598:SF0">
    <property type="entry name" value="SET1_ASH2 HISTONE METHYLTRANSFERASE COMPLEX SUBUNIT ASH2"/>
    <property type="match status" value="1"/>
</dbReference>
<name>A0ABD3PND2_9STRA</name>
<dbReference type="GO" id="GO:0005634">
    <property type="term" value="C:nucleus"/>
    <property type="evidence" value="ECO:0007669"/>
    <property type="project" value="UniProtKB-SubCell"/>
</dbReference>
<dbReference type="InterPro" id="IPR043136">
    <property type="entry name" value="B30.2/SPRY_sf"/>
</dbReference>
<evidence type="ECO:0000256" key="2">
    <source>
        <dbReference type="ARBA" id="ARBA00023242"/>
    </source>
</evidence>
<dbReference type="PANTHER" id="PTHR10598">
    <property type="entry name" value="SET1/ASH2 HISTONE METHYLTRANSFERASE COMPLEX SUBUNIT ASH2"/>
    <property type="match status" value="1"/>
</dbReference>
<dbReference type="InterPro" id="IPR013320">
    <property type="entry name" value="ConA-like_dom_sf"/>
</dbReference>
<dbReference type="AlphaFoldDB" id="A0ABD3PND2"/>
<keyword evidence="2" id="KW-0539">Nucleus</keyword>
<gene>
    <name evidence="5" type="ORF">ACHAW5_002370</name>
</gene>
<dbReference type="EMBL" id="JALLAZ020000673">
    <property type="protein sequence ID" value="KAL3789653.1"/>
    <property type="molecule type" value="Genomic_DNA"/>
</dbReference>
<proteinExistence type="predicted"/>
<comment type="subcellular location">
    <subcellularLocation>
        <location evidence="1">Nucleus</location>
    </subcellularLocation>
</comment>